<name>A0ABX0I9V3_9FLAO</name>
<organism evidence="3 4">
    <name type="scientific">Flavobacterium difficile</name>
    <dbReference type="NCBI Taxonomy" id="2709659"/>
    <lineage>
        <taxon>Bacteria</taxon>
        <taxon>Pseudomonadati</taxon>
        <taxon>Bacteroidota</taxon>
        <taxon>Flavobacteriia</taxon>
        <taxon>Flavobacteriales</taxon>
        <taxon>Flavobacteriaceae</taxon>
        <taxon>Flavobacterium</taxon>
    </lineage>
</organism>
<dbReference type="Gene3D" id="2.140.10.30">
    <property type="entry name" value="Dipeptidylpeptidase IV, N-terminal domain"/>
    <property type="match status" value="1"/>
</dbReference>
<dbReference type="Pfam" id="PF00326">
    <property type="entry name" value="Peptidase_S9"/>
    <property type="match status" value="1"/>
</dbReference>
<keyword evidence="4" id="KW-1185">Reference proteome</keyword>
<dbReference type="Pfam" id="PF00930">
    <property type="entry name" value="DPPIV_N"/>
    <property type="match status" value="1"/>
</dbReference>
<evidence type="ECO:0000313" key="3">
    <source>
        <dbReference type="EMBL" id="NHM02472.1"/>
    </source>
</evidence>
<protein>
    <submittedName>
        <fullName evidence="3">Prolyl oligopeptidase family serine peptidase</fullName>
    </submittedName>
</protein>
<dbReference type="Proteomes" id="UP000800984">
    <property type="component" value="Unassembled WGS sequence"/>
</dbReference>
<dbReference type="EMBL" id="JAAJBT010000006">
    <property type="protein sequence ID" value="NHM02472.1"/>
    <property type="molecule type" value="Genomic_DNA"/>
</dbReference>
<evidence type="ECO:0000259" key="1">
    <source>
        <dbReference type="Pfam" id="PF00326"/>
    </source>
</evidence>
<evidence type="ECO:0000313" key="4">
    <source>
        <dbReference type="Proteomes" id="UP000800984"/>
    </source>
</evidence>
<evidence type="ECO:0000259" key="2">
    <source>
        <dbReference type="Pfam" id="PF00930"/>
    </source>
</evidence>
<sequence>MKKYILSFLLIGSISFAQKLTIEETVTGPRKYAPTSLVGQQWRKDSKSITYLSADLSNLLEKSAANGWKENTLATKAEFEAALKTKFPTEEFALRTFPFSITWQSINTFETEIASKTKNYKVIYNVATKQITSEIGYSKEGSQAKFASNNNVAWLKDNNIRITTNTKTIEVTNDENPAIVNGSDYVHRQEFGIDRGMWWNASGTQLAYYRKDETMVGNYPIINWNEREAVNKDIKYPMAGMTSENVTVVVFDVATGKKVTLQTGEPKEQYLTMVSWEPTGKYIFVGILNRDQNHLKFNKYDAATGAFVKTLFEEKASTWVEPQHALTFVPNNPNQFIYQTDFYGFNQMYLYTTDGKLLKNLGFNDVVVTNILGFDASYSKINYIGTANNGLDRQLYQVDLKSGKTMQLTTISGTHNASVSSDGTMVLDQYSNATTPNEIAILNIKNKMANTSLVKAENPFTGKIDMPKIELVTLTAADGKTPLNGRIIYPSNFDATKKYPVMVYVYGGSHAQLVTNKWLSGAGYFDIYMAQQGYVVFTLDNRGSDARGKKFCDVNHRILGVNEMADQMKGVAFLKSKAFVDADKIGVFGWSFGGFMTTSLLTSQPETFKVGVAGGPVIDWKYYEIMYGERYMDTPQDNAEGYAKTSLLDKVKNLKGRLLIIHGAQDPVVVQQHSMNFIEASIKAGKQVDYFLYPNHEHNVGGRDRIHMYAKIADYFDVHLKK</sequence>
<dbReference type="InterPro" id="IPR029058">
    <property type="entry name" value="AB_hydrolase_fold"/>
</dbReference>
<accession>A0ABX0I9V3</accession>
<reference evidence="3 4" key="1">
    <citation type="submission" date="2020-02" db="EMBL/GenBank/DDBJ databases">
        <authorList>
            <person name="Chen W.-M."/>
        </authorList>
    </citation>
    <scope>NUCLEOTIDE SEQUENCE [LARGE SCALE GENOMIC DNA]</scope>
    <source>
        <strain evidence="3 4">KDG-16</strain>
    </source>
</reference>
<comment type="caution">
    <text evidence="3">The sequence shown here is derived from an EMBL/GenBank/DDBJ whole genome shotgun (WGS) entry which is preliminary data.</text>
</comment>
<dbReference type="SUPFAM" id="SSF53474">
    <property type="entry name" value="alpha/beta-Hydrolases"/>
    <property type="match status" value="1"/>
</dbReference>
<dbReference type="InterPro" id="IPR002469">
    <property type="entry name" value="Peptidase_S9B_N"/>
</dbReference>
<feature type="domain" description="Dipeptidylpeptidase IV N-terminal" evidence="2">
    <location>
        <begin position="117"/>
        <end position="436"/>
    </location>
</feature>
<feature type="domain" description="Peptidase S9 prolyl oligopeptidase catalytic" evidence="1">
    <location>
        <begin position="528"/>
        <end position="721"/>
    </location>
</feature>
<dbReference type="PANTHER" id="PTHR11731:SF193">
    <property type="entry name" value="DIPEPTIDYL PEPTIDASE 9"/>
    <property type="match status" value="1"/>
</dbReference>
<dbReference type="PANTHER" id="PTHR11731">
    <property type="entry name" value="PROTEASE FAMILY S9B,C DIPEPTIDYL-PEPTIDASE IV-RELATED"/>
    <property type="match status" value="1"/>
</dbReference>
<dbReference type="SUPFAM" id="SSF82171">
    <property type="entry name" value="DPP6 N-terminal domain-like"/>
    <property type="match status" value="1"/>
</dbReference>
<dbReference type="RefSeq" id="WP_166077593.1">
    <property type="nucleotide sequence ID" value="NZ_JAAJBT010000006.1"/>
</dbReference>
<dbReference type="Gene3D" id="3.40.50.1820">
    <property type="entry name" value="alpha/beta hydrolase"/>
    <property type="match status" value="1"/>
</dbReference>
<dbReference type="InterPro" id="IPR050278">
    <property type="entry name" value="Serine_Prot_S9B/DPPIV"/>
</dbReference>
<dbReference type="InterPro" id="IPR001375">
    <property type="entry name" value="Peptidase_S9_cat"/>
</dbReference>
<proteinExistence type="predicted"/>
<gene>
    <name evidence="3" type="ORF">G4D72_10190</name>
</gene>